<reference evidence="1" key="3">
    <citation type="submission" date="2023-04" db="EMBL/GenBank/DDBJ databases">
        <title>WGS assembly of Eucalyptus grandis.</title>
        <authorList>
            <person name="Myburg A."/>
            <person name="Grattapaglia D."/>
            <person name="Tuskan G."/>
            <person name="Hellsten U."/>
            <person name="Hayes R."/>
            <person name="Grimwood J."/>
            <person name="Jenkins J."/>
            <person name="Lindquist E."/>
            <person name="Tice H."/>
            <person name="Bauer D."/>
            <person name="Goodstein D."/>
            <person name="Dubchak I."/>
            <person name="Poliakov A."/>
            <person name="Mizrachi E."/>
            <person name="Kullan A."/>
            <person name="Hussey S."/>
            <person name="Pinard D."/>
            <person name="Van D."/>
            <person name="Singh P."/>
            <person name="Van J."/>
            <person name="Silva-Junior O."/>
            <person name="Togawa R."/>
            <person name="Pappas M."/>
            <person name="Faria D."/>
            <person name="Sansaloni C."/>
            <person name="Petroli C."/>
            <person name="Yang X."/>
            <person name="Ranjan P."/>
            <person name="Tschaplinski T."/>
            <person name="Ye C."/>
            <person name="Li T."/>
            <person name="Sterck L."/>
            <person name="Vanneste K."/>
            <person name="Murat F."/>
            <person name="Soler M."/>
            <person name="Clemente H."/>
            <person name="Saidi N."/>
            <person name="Cassan-Wang H."/>
            <person name="Dunand C."/>
            <person name="Hefer C."/>
            <person name="Bornberg-Bauer E."/>
            <person name="Kersting A."/>
            <person name="Vining K."/>
            <person name="Amarasinghe V."/>
            <person name="Ranik M."/>
            <person name="Naithani S."/>
            <person name="Elser J."/>
            <person name="Boyd A."/>
            <person name="Liston A."/>
            <person name="Spatafora J."/>
            <person name="Dharmwardhana P."/>
            <person name="Raja R."/>
            <person name="Sullivan C."/>
            <person name="Romanel E."/>
            <person name="Alves-Ferreira M."/>
            <person name="Kulheim C."/>
            <person name="Foley W."/>
            <person name="Carocha V."/>
            <person name="Paiva J."/>
            <person name="Kudrna D."/>
            <person name="Brommonschenkel S."/>
            <person name="Pasquali G."/>
            <person name="Byrne M."/>
            <person name="Rigault P."/>
            <person name="Tibbits J."/>
            <person name="Spokevicius A."/>
            <person name="Jones R."/>
            <person name="Steane D."/>
            <person name="Vaillancourt R."/>
            <person name="Potts B."/>
            <person name="Joubert F."/>
            <person name="Barry K."/>
            <person name="Pappas G."/>
            <person name="Strauss S."/>
            <person name="Jaiswal P."/>
            <person name="Grima-Pettenati J."/>
            <person name="Salse J."/>
            <person name="Van D."/>
            <person name="Rokhsar D."/>
            <person name="Schmutz J."/>
        </authorList>
    </citation>
    <scope>NUCLEOTIDE SEQUENCE</scope>
    <source>
        <tissue evidence="1">Leaf extractions</tissue>
    </source>
</reference>
<keyword evidence="3" id="KW-1185">Reference proteome</keyword>
<protein>
    <submittedName>
        <fullName evidence="2">Uncharacterized protein</fullName>
    </submittedName>
</protein>
<dbReference type="EMBL" id="KK198827">
    <property type="protein sequence ID" value="KCW45426.1"/>
    <property type="molecule type" value="Genomic_DNA"/>
</dbReference>
<reference evidence="1" key="4">
    <citation type="submission" date="2023-07" db="EMBL/GenBank/DDBJ databases">
        <authorList>
            <person name="Myburg A.A."/>
            <person name="Grattapaglia D."/>
            <person name="Tuskan G.A."/>
            <person name="Hellsten U."/>
            <person name="Hayes R.D."/>
            <person name="Grimwood J."/>
            <person name="Jenkins J."/>
            <person name="Lindquist E."/>
            <person name="Tice H."/>
            <person name="Bauer D."/>
            <person name="Goodstein D.M."/>
            <person name="Dubchak I."/>
            <person name="Poliakov A."/>
            <person name="Mizrachi E."/>
            <person name="Kullan A.R."/>
            <person name="Hussey S.G."/>
            <person name="Pinard D."/>
            <person name="Van D.M."/>
            <person name="Singh P."/>
            <person name="Van J.I."/>
            <person name="Silva-Junior O.B."/>
            <person name="Togawa R.C."/>
            <person name="Pappas M.R."/>
            <person name="Faria D.A."/>
            <person name="Sansaloni C.P."/>
            <person name="Petroli C.D."/>
            <person name="Yang X."/>
            <person name="Ranjan P."/>
            <person name="Tschaplinski T.J."/>
            <person name="Ye C.Y."/>
            <person name="Li T."/>
            <person name="Sterck L."/>
            <person name="Vanneste K."/>
            <person name="Murat F."/>
            <person name="Soler M."/>
            <person name="Clemente H.S."/>
            <person name="Saidi N."/>
            <person name="Cassan-Wang H."/>
            <person name="Dunand C."/>
            <person name="Hefer C.A."/>
            <person name="Bornberg-Bauer E."/>
            <person name="Kersting A.R."/>
            <person name="Vining K."/>
            <person name="Amarasinghe V."/>
            <person name="Ranik M."/>
            <person name="Naithani S."/>
            <person name="Elser J."/>
            <person name="Boyd A.E."/>
            <person name="Liston A."/>
            <person name="Spatafora J.W."/>
            <person name="Dharmwardhana P."/>
            <person name="Raja R."/>
            <person name="Sullivan C."/>
            <person name="Romanel E."/>
            <person name="Alves-Ferreira M."/>
            <person name="Kulheim C."/>
            <person name="Foley W."/>
            <person name="Carocha V."/>
            <person name="Paiva J."/>
            <person name="Kudrna D."/>
            <person name="Brommonschenkel S.H."/>
            <person name="Pasquali G."/>
            <person name="Byrne M."/>
            <person name="Rigault P."/>
            <person name="Tibbits J."/>
            <person name="Spokevicius A."/>
            <person name="Jones R.C."/>
            <person name="Steane D.A."/>
            <person name="Vaillancourt R.E."/>
            <person name="Potts B.M."/>
            <person name="Joubert F."/>
            <person name="Barry K."/>
            <person name="Pappas G.J."/>
            <person name="Strauss S.H."/>
            <person name="Jaiswal P."/>
            <person name="Grima-Pettenati J."/>
            <person name="Salse J."/>
            <person name="Van D.P."/>
            <person name="Rokhsar D.S."/>
            <person name="Schmutz J."/>
        </authorList>
    </citation>
    <scope>NUCLEOTIDE SEQUENCE</scope>
    <source>
        <tissue evidence="1">Leaf extractions</tissue>
    </source>
</reference>
<evidence type="ECO:0000313" key="2">
    <source>
        <dbReference type="EMBL" id="KCW45426.1"/>
    </source>
</evidence>
<evidence type="ECO:0000313" key="3">
    <source>
        <dbReference type="Proteomes" id="UP000030711"/>
    </source>
</evidence>
<dbReference type="InParanoid" id="A0A058ZVR6"/>
<organism evidence="2">
    <name type="scientific">Eucalyptus grandis</name>
    <name type="common">Flooded gum</name>
    <dbReference type="NCBI Taxonomy" id="71139"/>
    <lineage>
        <taxon>Eukaryota</taxon>
        <taxon>Viridiplantae</taxon>
        <taxon>Streptophyta</taxon>
        <taxon>Embryophyta</taxon>
        <taxon>Tracheophyta</taxon>
        <taxon>Spermatophyta</taxon>
        <taxon>Magnoliopsida</taxon>
        <taxon>eudicotyledons</taxon>
        <taxon>Gunneridae</taxon>
        <taxon>Pentapetalae</taxon>
        <taxon>rosids</taxon>
        <taxon>malvids</taxon>
        <taxon>Myrtales</taxon>
        <taxon>Myrtaceae</taxon>
        <taxon>Myrtoideae</taxon>
        <taxon>Eucalypteae</taxon>
        <taxon>Eucalyptus</taxon>
    </lineage>
</organism>
<dbReference type="Gramene" id="KCW45426">
    <property type="protein sequence ID" value="KCW45426"/>
    <property type="gene ID" value="EUGRSUZ_L00877"/>
</dbReference>
<evidence type="ECO:0000313" key="1">
    <source>
        <dbReference type="EMBL" id="KAK2632928.1"/>
    </source>
</evidence>
<reference evidence="2" key="1">
    <citation type="submission" date="2013-07" db="EMBL/GenBank/DDBJ databases">
        <title>The genome of Eucalyptus grandis.</title>
        <authorList>
            <person name="Schmutz J."/>
            <person name="Hayes R."/>
            <person name="Myburg A."/>
            <person name="Tuskan G."/>
            <person name="Grattapaglia D."/>
            <person name="Rokhsar D.S."/>
        </authorList>
    </citation>
    <scope>NUCLEOTIDE SEQUENCE</scope>
    <source>
        <tissue evidence="2">Leaf extractions</tissue>
    </source>
</reference>
<sequence length="72" mass="7927">MDDDLFASAKLGKLKPSKIDLATNNSMAKCRWPGFANLAHGSMNWMASSRFQFAASILRAMAFAKCLTDRKA</sequence>
<dbReference type="Proteomes" id="UP000030711">
    <property type="component" value="Unassembled WGS sequence"/>
</dbReference>
<reference evidence="1" key="2">
    <citation type="journal article" date="2014" name="Nature">
        <title>The genome of Eucalyptus grandis.</title>
        <authorList>
            <person name="Myburg A.A."/>
            <person name="Grattapaglia D."/>
            <person name="Tuskan G.A."/>
            <person name="Hellsten U."/>
            <person name="Hayes R.D."/>
            <person name="Grimwood J."/>
            <person name="Jenkins J."/>
            <person name="Lindquist E."/>
            <person name="Tice H."/>
            <person name="Bauer D."/>
            <person name="Goodstein D.M."/>
            <person name="Dubchak I."/>
            <person name="Poliakov A."/>
            <person name="Mizrachi E."/>
            <person name="Kullan A.R."/>
            <person name="Hussey S.G."/>
            <person name="Pinard D."/>
            <person name="van der Merwe K."/>
            <person name="Singh P."/>
            <person name="van Jaarsveld I."/>
            <person name="Silva-Junior O.B."/>
            <person name="Togawa R.C."/>
            <person name="Pappas M.R."/>
            <person name="Faria D.A."/>
            <person name="Sansaloni C.P."/>
            <person name="Petroli C.D."/>
            <person name="Yang X."/>
            <person name="Ranjan P."/>
            <person name="Tschaplinski T.J."/>
            <person name="Ye C.Y."/>
            <person name="Li T."/>
            <person name="Sterck L."/>
            <person name="Vanneste K."/>
            <person name="Murat F."/>
            <person name="Soler M."/>
            <person name="Clemente H.S."/>
            <person name="Saidi N."/>
            <person name="Cassan-Wang H."/>
            <person name="Dunand C."/>
            <person name="Hefer C.A."/>
            <person name="Bornberg-Bauer E."/>
            <person name="Kersting A.R."/>
            <person name="Vining K."/>
            <person name="Amarasinghe V."/>
            <person name="Ranik M."/>
            <person name="Naithani S."/>
            <person name="Elser J."/>
            <person name="Boyd A.E."/>
            <person name="Liston A."/>
            <person name="Spatafora J.W."/>
            <person name="Dharmwardhana P."/>
            <person name="Raja R."/>
            <person name="Sullivan C."/>
            <person name="Romanel E."/>
            <person name="Alves-Ferreira M."/>
            <person name="Kulheim C."/>
            <person name="Foley W."/>
            <person name="Carocha V."/>
            <person name="Paiva J."/>
            <person name="Kudrna D."/>
            <person name="Brommonschenkel S.H."/>
            <person name="Pasquali G."/>
            <person name="Byrne M."/>
            <person name="Rigault P."/>
            <person name="Tibbits J."/>
            <person name="Spokevicius A."/>
            <person name="Jones R.C."/>
            <person name="Steane D.A."/>
            <person name="Vaillancourt R.E."/>
            <person name="Potts B.M."/>
            <person name="Joubert F."/>
            <person name="Barry K."/>
            <person name="Pappas G.J."/>
            <person name="Strauss S.H."/>
            <person name="Jaiswal P."/>
            <person name="Grima-Pettenati J."/>
            <person name="Salse J."/>
            <person name="Van de Peer Y."/>
            <person name="Rokhsar D.S."/>
            <person name="Schmutz J."/>
        </authorList>
    </citation>
    <scope>NUCLEOTIDE SEQUENCE</scope>
    <source>
        <tissue evidence="1">Leaf extractions</tissue>
    </source>
</reference>
<dbReference type="EMBL" id="MU848312">
    <property type="protein sequence ID" value="KAK2632928.1"/>
    <property type="molecule type" value="Genomic_DNA"/>
</dbReference>
<accession>A0A058ZVR6</accession>
<dbReference type="AlphaFoldDB" id="A0A058ZVR6"/>
<name>A0A058ZVR6_EUCGR</name>
<gene>
    <name evidence="2" type="ORF">EUGRSUZ_L00877</name>
</gene>
<proteinExistence type="predicted"/>